<accession>A0A067LW06</accession>
<dbReference type="HOGENOM" id="CLU_027435_0_0_1"/>
<sequence>MGVHILIRTSESPPPDEDVRREARRLIQATDASVNWITPSPIVHSQPGARNSAYTLAQPPPKICTSAKRSSFCDMLEEWGAPLAPKEVSELDKLDEFVGTQLQYLADFHSKLSMAKVLASNDVDNDGPPSKKRRKIDHGDSHSSVRILLGDLVPLPHYYASPHGPTELDARVQGIREHAIHAILDPSAPARLSTPFARSIWIIPVFGHGFLASRSTPSTSEEMSHAYADLSPAQILPGLPLLSPTKAPASKSVTIAWTNSSLRTFWDLLLNTQKHGLFGSIGISFESTQSRTRSSKFIPYPSDTEGEKPARTHALYIKLYHDARCAMRLRSLLDSYKEDAILRPSSSLASIQPNVSNASIHDVSVSRAPSLPVMSSGKSAKDARPSQAQKKKILRGAKLMLVDELGEPLLIS</sequence>
<feature type="region of interest" description="Disordered" evidence="1">
    <location>
        <begin position="120"/>
        <end position="142"/>
    </location>
</feature>
<dbReference type="STRING" id="930990.A0A067LW06"/>
<evidence type="ECO:0000313" key="3">
    <source>
        <dbReference type="Proteomes" id="UP000027195"/>
    </source>
</evidence>
<evidence type="ECO:0000256" key="1">
    <source>
        <dbReference type="SAM" id="MobiDB-lite"/>
    </source>
</evidence>
<evidence type="ECO:0000313" key="2">
    <source>
        <dbReference type="EMBL" id="KDQ07553.1"/>
    </source>
</evidence>
<proteinExistence type="predicted"/>
<keyword evidence="3" id="KW-1185">Reference proteome</keyword>
<protein>
    <submittedName>
        <fullName evidence="2">Uncharacterized protein</fullName>
    </submittedName>
</protein>
<name>A0A067LW06_BOTB1</name>
<reference evidence="3" key="1">
    <citation type="journal article" date="2014" name="Proc. Natl. Acad. Sci. U.S.A.">
        <title>Extensive sampling of basidiomycete genomes demonstrates inadequacy of the white-rot/brown-rot paradigm for wood decay fungi.</title>
        <authorList>
            <person name="Riley R."/>
            <person name="Salamov A.A."/>
            <person name="Brown D.W."/>
            <person name="Nagy L.G."/>
            <person name="Floudas D."/>
            <person name="Held B.W."/>
            <person name="Levasseur A."/>
            <person name="Lombard V."/>
            <person name="Morin E."/>
            <person name="Otillar R."/>
            <person name="Lindquist E.A."/>
            <person name="Sun H."/>
            <person name="LaButti K.M."/>
            <person name="Schmutz J."/>
            <person name="Jabbour D."/>
            <person name="Luo H."/>
            <person name="Baker S.E."/>
            <person name="Pisabarro A.G."/>
            <person name="Walton J.D."/>
            <person name="Blanchette R.A."/>
            <person name="Henrissat B."/>
            <person name="Martin F."/>
            <person name="Cullen D."/>
            <person name="Hibbett D.S."/>
            <person name="Grigoriev I.V."/>
        </authorList>
    </citation>
    <scope>NUCLEOTIDE SEQUENCE [LARGE SCALE GENOMIC DNA]</scope>
    <source>
        <strain evidence="3">FD-172 SS1</strain>
    </source>
</reference>
<gene>
    <name evidence="2" type="ORF">BOTBODRAFT_180634</name>
</gene>
<dbReference type="EMBL" id="KL198105">
    <property type="protein sequence ID" value="KDQ07553.1"/>
    <property type="molecule type" value="Genomic_DNA"/>
</dbReference>
<dbReference type="InParanoid" id="A0A067LW06"/>
<dbReference type="Proteomes" id="UP000027195">
    <property type="component" value="Unassembled WGS sequence"/>
</dbReference>
<feature type="region of interest" description="Disordered" evidence="1">
    <location>
        <begin position="369"/>
        <end position="389"/>
    </location>
</feature>
<dbReference type="AlphaFoldDB" id="A0A067LW06"/>
<organism evidence="2 3">
    <name type="scientific">Botryobasidium botryosum (strain FD-172 SS1)</name>
    <dbReference type="NCBI Taxonomy" id="930990"/>
    <lineage>
        <taxon>Eukaryota</taxon>
        <taxon>Fungi</taxon>
        <taxon>Dikarya</taxon>
        <taxon>Basidiomycota</taxon>
        <taxon>Agaricomycotina</taxon>
        <taxon>Agaricomycetes</taxon>
        <taxon>Cantharellales</taxon>
        <taxon>Botryobasidiaceae</taxon>
        <taxon>Botryobasidium</taxon>
    </lineage>
</organism>
<dbReference type="OrthoDB" id="3143319at2759"/>